<evidence type="ECO:0000313" key="1">
    <source>
        <dbReference type="EMBL" id="MFC4987397.1"/>
    </source>
</evidence>
<dbReference type="RefSeq" id="WP_224829734.1">
    <property type="nucleotide sequence ID" value="NZ_JBHSJG010000024.1"/>
</dbReference>
<dbReference type="Proteomes" id="UP001595925">
    <property type="component" value="Unassembled WGS sequence"/>
</dbReference>
<reference evidence="1 2" key="1">
    <citation type="journal article" date="2019" name="Int. J. Syst. Evol. Microbiol.">
        <title>The Global Catalogue of Microorganisms (GCM) 10K type strain sequencing project: providing services to taxonomists for standard genome sequencing and annotation.</title>
        <authorList>
            <consortium name="The Broad Institute Genomics Platform"/>
            <consortium name="The Broad Institute Genome Sequencing Center for Infectious Disease"/>
            <person name="Wu L."/>
            <person name="Ma J."/>
        </authorList>
    </citation>
    <scope>NUCLEOTIDE SEQUENCE [LARGE SCALE GENOMIC DNA]</scope>
    <source>
        <strain evidence="1 2">CGMCC 1.15824</strain>
    </source>
</reference>
<organism evidence="1 2">
    <name type="scientific">Saliphagus infecundisoli</name>
    <dbReference type="NCBI Taxonomy" id="1849069"/>
    <lineage>
        <taxon>Archaea</taxon>
        <taxon>Methanobacteriati</taxon>
        <taxon>Methanobacteriota</taxon>
        <taxon>Stenosarchaea group</taxon>
        <taxon>Halobacteria</taxon>
        <taxon>Halobacteriales</taxon>
        <taxon>Natrialbaceae</taxon>
        <taxon>Saliphagus</taxon>
    </lineage>
</organism>
<dbReference type="EMBL" id="JBHSJG010000024">
    <property type="protein sequence ID" value="MFC4987397.1"/>
    <property type="molecule type" value="Genomic_DNA"/>
</dbReference>
<gene>
    <name evidence="1" type="ORF">ACFPFO_06405</name>
</gene>
<comment type="caution">
    <text evidence="1">The sequence shown here is derived from an EMBL/GenBank/DDBJ whole genome shotgun (WGS) entry which is preliminary data.</text>
</comment>
<protein>
    <submittedName>
        <fullName evidence="1">Uncharacterized protein</fullName>
    </submittedName>
</protein>
<name>A0ABD5QEC4_9EURY</name>
<evidence type="ECO:0000313" key="2">
    <source>
        <dbReference type="Proteomes" id="UP001595925"/>
    </source>
</evidence>
<keyword evidence="2" id="KW-1185">Reference proteome</keyword>
<accession>A0ABD5QEC4</accession>
<sequence>MYPEISRLILVSALFSCWSMESVIYPQWGVETPRESGSCRISVINTIGRDIPCFDYFSGRVQRKVEYLIPTGDENSASKWILGSDFNIVIIETKAELPSRYRSNIGTMVVKQRYNSWMAKHGLTEACARMKLTAVALVSHMQWMSKILIRARDESSTHLTPTCRAHSLLGQRQFVTSPDVTGHSKIGLIPIRQTARWKGIFVPELLTVRAEDVGHTVYVAKPELRPTVRTCPIN</sequence>
<proteinExistence type="predicted"/>
<dbReference type="AlphaFoldDB" id="A0ABD5QEC4"/>